<evidence type="ECO:0000313" key="9">
    <source>
        <dbReference type="EMBL" id="ETW07950.1"/>
    </source>
</evidence>
<keyword evidence="7" id="KW-0812">Transmembrane</keyword>
<evidence type="ECO:0000256" key="2">
    <source>
        <dbReference type="ARBA" id="ARBA00022801"/>
    </source>
</evidence>
<dbReference type="InterPro" id="IPR001547">
    <property type="entry name" value="Glyco_hydro_5"/>
</dbReference>
<keyword evidence="7" id="KW-0472">Membrane</keyword>
<keyword evidence="2" id="KW-0378">Hydrolase</keyword>
<dbReference type="VEuPathDB" id="FungiDB:H310_02338"/>
<reference evidence="9" key="1">
    <citation type="submission" date="2013-12" db="EMBL/GenBank/DDBJ databases">
        <title>The Genome Sequence of Aphanomyces invadans NJM9701.</title>
        <authorList>
            <consortium name="The Broad Institute Genomics Platform"/>
            <person name="Russ C."/>
            <person name="Tyler B."/>
            <person name="van West P."/>
            <person name="Dieguez-Uribeondo J."/>
            <person name="Young S.K."/>
            <person name="Zeng Q."/>
            <person name="Gargeya S."/>
            <person name="Fitzgerald M."/>
            <person name="Abouelleil A."/>
            <person name="Alvarado L."/>
            <person name="Chapman S.B."/>
            <person name="Gainer-Dewar J."/>
            <person name="Goldberg J."/>
            <person name="Griggs A."/>
            <person name="Gujja S."/>
            <person name="Hansen M."/>
            <person name="Howarth C."/>
            <person name="Imamovic A."/>
            <person name="Ireland A."/>
            <person name="Larimer J."/>
            <person name="McCowan C."/>
            <person name="Murphy C."/>
            <person name="Pearson M."/>
            <person name="Poon T.W."/>
            <person name="Priest M."/>
            <person name="Roberts A."/>
            <person name="Saif S."/>
            <person name="Shea T."/>
            <person name="Sykes S."/>
            <person name="Wortman J."/>
            <person name="Nusbaum C."/>
            <person name="Birren B."/>
        </authorList>
    </citation>
    <scope>NUCLEOTIDE SEQUENCE [LARGE SCALE GENOMIC DNA]</scope>
    <source>
        <strain evidence="9">NJM9701</strain>
    </source>
</reference>
<evidence type="ECO:0000256" key="5">
    <source>
        <dbReference type="ARBA" id="ARBA00023295"/>
    </source>
</evidence>
<evidence type="ECO:0000256" key="3">
    <source>
        <dbReference type="ARBA" id="ARBA00023001"/>
    </source>
</evidence>
<dbReference type="EMBL" id="KI913954">
    <property type="protein sequence ID" value="ETW07950.1"/>
    <property type="molecule type" value="Genomic_DNA"/>
</dbReference>
<keyword evidence="7" id="KW-1133">Transmembrane helix</keyword>
<organism evidence="9">
    <name type="scientific">Aphanomyces invadans</name>
    <dbReference type="NCBI Taxonomy" id="157072"/>
    <lineage>
        <taxon>Eukaryota</taxon>
        <taxon>Sar</taxon>
        <taxon>Stramenopiles</taxon>
        <taxon>Oomycota</taxon>
        <taxon>Saprolegniomycetes</taxon>
        <taxon>Saprolegniales</taxon>
        <taxon>Verrucalvaceae</taxon>
        <taxon>Aphanomyces</taxon>
    </lineage>
</organism>
<dbReference type="STRING" id="157072.A0A024UP61"/>
<dbReference type="GO" id="GO:0030245">
    <property type="term" value="P:cellulose catabolic process"/>
    <property type="evidence" value="ECO:0007669"/>
    <property type="project" value="UniProtKB-KW"/>
</dbReference>
<evidence type="ECO:0000259" key="8">
    <source>
        <dbReference type="Pfam" id="PF00150"/>
    </source>
</evidence>
<gene>
    <name evidence="9" type="ORF">H310_02338</name>
</gene>
<dbReference type="GeneID" id="20079388"/>
<evidence type="ECO:0000256" key="6">
    <source>
        <dbReference type="ARBA" id="ARBA00023326"/>
    </source>
</evidence>
<name>A0A024UP61_9STRA</name>
<dbReference type="Gene3D" id="3.20.20.80">
    <property type="entry name" value="Glycosidases"/>
    <property type="match status" value="1"/>
</dbReference>
<dbReference type="RefSeq" id="XP_008864043.1">
    <property type="nucleotide sequence ID" value="XM_008865821.1"/>
</dbReference>
<keyword evidence="5" id="KW-0326">Glycosidase</keyword>
<dbReference type="InterPro" id="IPR018087">
    <property type="entry name" value="Glyco_hydro_5_CS"/>
</dbReference>
<dbReference type="OrthoDB" id="442731at2759"/>
<dbReference type="SUPFAM" id="SSF51445">
    <property type="entry name" value="(Trans)glycosidases"/>
    <property type="match status" value="1"/>
</dbReference>
<feature type="domain" description="Glycoside hydrolase family 5" evidence="8">
    <location>
        <begin position="261"/>
        <end position="589"/>
    </location>
</feature>
<dbReference type="Pfam" id="PF00150">
    <property type="entry name" value="Cellulase"/>
    <property type="match status" value="1"/>
</dbReference>
<keyword evidence="4" id="KW-0119">Carbohydrate metabolism</keyword>
<accession>A0A024UP61</accession>
<dbReference type="PANTHER" id="PTHR35923:SF2">
    <property type="entry name" value="ENDOGLUCANASE"/>
    <property type="match status" value="1"/>
</dbReference>
<protein>
    <recommendedName>
        <fullName evidence="8">Glycoside hydrolase family 5 domain-containing protein</fullName>
    </recommendedName>
</protein>
<evidence type="ECO:0000256" key="1">
    <source>
        <dbReference type="ARBA" id="ARBA00005641"/>
    </source>
</evidence>
<evidence type="ECO:0000256" key="7">
    <source>
        <dbReference type="SAM" id="Phobius"/>
    </source>
</evidence>
<evidence type="ECO:0000256" key="4">
    <source>
        <dbReference type="ARBA" id="ARBA00023277"/>
    </source>
</evidence>
<dbReference type="InterPro" id="IPR017853">
    <property type="entry name" value="GH"/>
</dbReference>
<proteinExistence type="inferred from homology"/>
<dbReference type="PANTHER" id="PTHR35923">
    <property type="entry name" value="MAJOR EXTRACELLULAR ENDOGLUCANASE"/>
    <property type="match status" value="1"/>
</dbReference>
<sequence>MQQGAPQDEEVTIFRSGATLQVANRPSMSADSVRNTIGDLGMHHTLTGVDGVREDSLSRPDRSGSLTHIDSFRRASLPREAQRGSVLMARPSNVFNPMPSSPSKFGGRQSTYAHHKRYSMQEVGSASTDDVDSMYPSKEKMKLINVASLERPETTRDYKGQLRRWPGVLLMCVLISTAVVAIALGAKQSHQESMQRRHDTMVREQRRRAIQDGLIDDSELVDADGRVGNPMTYDSTGRKCQLPDYQSKNGRVYAVAANGTEVVVGIKGTNWFGMETAHAIPFGLWENDQNGTTVYEVAAFLHRNKFNSIRLPLAAESILKNTAPNKRLINLDANRAVNVKGYMELLKSILKALAFRDITVMLSMHTLTTKGASGSWFNKEFAEEDFLKAIDVLANELCTDEYWNVIGIDLKNEPNDCGWGPLDKASAKCDWVAGAKLIGDRMHAGCKNWLAFVEGSASTSHTVGKLTYFDWWGGRLQDADTVPVTLKAENKLVWAPHYYSTAVAPQPYFYDAVVGSASGNGYSSYKELSDEALKSNIHITMEHMFGYLREQRKHAIVIGEFGGLYTKDEHEQFTIRRTVDFTIQEMQLDGYSGGYMWSLNPESGYDFPHAGKKAFTSEGLLLDDWLTPNKLFMEAMGKLNTLPNLKPFPCFSPVKKP</sequence>
<dbReference type="PROSITE" id="PS00659">
    <property type="entry name" value="GLYCOSYL_HYDROL_F5"/>
    <property type="match status" value="1"/>
</dbReference>
<dbReference type="AlphaFoldDB" id="A0A024UP61"/>
<keyword evidence="3" id="KW-0136">Cellulose degradation</keyword>
<feature type="transmembrane region" description="Helical" evidence="7">
    <location>
        <begin position="165"/>
        <end position="186"/>
    </location>
</feature>
<dbReference type="GO" id="GO:0004553">
    <property type="term" value="F:hydrolase activity, hydrolyzing O-glycosyl compounds"/>
    <property type="evidence" value="ECO:0007669"/>
    <property type="project" value="InterPro"/>
</dbReference>
<keyword evidence="6" id="KW-0624">Polysaccharide degradation</keyword>
<comment type="similarity">
    <text evidence="1">Belongs to the glycosyl hydrolase 5 (cellulase A) family.</text>
</comment>